<evidence type="ECO:0000259" key="3">
    <source>
        <dbReference type="Pfam" id="PF01478"/>
    </source>
</evidence>
<feature type="domain" description="Prepilin type IV endopeptidase peptidase" evidence="3">
    <location>
        <begin position="77"/>
        <end position="182"/>
    </location>
</feature>
<name>A0A6L6XL10_9ACTN</name>
<evidence type="ECO:0000313" key="5">
    <source>
        <dbReference type="Proteomes" id="UP000473525"/>
    </source>
</evidence>
<feature type="transmembrane region" description="Helical" evidence="2">
    <location>
        <begin position="94"/>
        <end position="112"/>
    </location>
</feature>
<comment type="caution">
    <text evidence="4">The sequence shown here is derived from an EMBL/GenBank/DDBJ whole genome shotgun (WGS) entry which is preliminary data.</text>
</comment>
<dbReference type="Proteomes" id="UP000473525">
    <property type="component" value="Unassembled WGS sequence"/>
</dbReference>
<feature type="transmembrane region" description="Helical" evidence="2">
    <location>
        <begin position="6"/>
        <end position="26"/>
    </location>
</feature>
<protein>
    <recommendedName>
        <fullName evidence="3">Prepilin type IV endopeptidase peptidase domain-containing protein</fullName>
    </recommendedName>
</protein>
<dbReference type="RefSeq" id="WP_157340041.1">
    <property type="nucleotide sequence ID" value="NZ_WSEK01000004.1"/>
</dbReference>
<comment type="similarity">
    <text evidence="1">Belongs to the peptidase A24 family.</text>
</comment>
<dbReference type="GO" id="GO:0004190">
    <property type="term" value="F:aspartic-type endopeptidase activity"/>
    <property type="evidence" value="ECO:0007669"/>
    <property type="project" value="InterPro"/>
</dbReference>
<feature type="transmembrane region" description="Helical" evidence="2">
    <location>
        <begin position="167"/>
        <end position="187"/>
    </location>
</feature>
<proteinExistence type="inferred from homology"/>
<accession>A0A6L6XL10</accession>
<dbReference type="PANTHER" id="PTHR30487">
    <property type="entry name" value="TYPE 4 PREPILIN-LIKE PROTEINS LEADER PEPTIDE-PROCESSING ENZYME"/>
    <property type="match status" value="1"/>
</dbReference>
<dbReference type="Gene3D" id="1.20.120.1220">
    <property type="match status" value="1"/>
</dbReference>
<feature type="transmembrane region" description="Helical" evidence="2">
    <location>
        <begin position="199"/>
        <end position="220"/>
    </location>
</feature>
<keyword evidence="2" id="KW-0472">Membrane</keyword>
<dbReference type="Pfam" id="PF01478">
    <property type="entry name" value="Peptidase_A24"/>
    <property type="match status" value="1"/>
</dbReference>
<dbReference type="GO" id="GO:0005886">
    <property type="term" value="C:plasma membrane"/>
    <property type="evidence" value="ECO:0007669"/>
    <property type="project" value="TreeGrafter"/>
</dbReference>
<sequence length="222" mass="22439">MTFDPAVAGAAALGCGVAGLGVPALVRRLPGPAGEVGAEPGLWWRGAALSASAGAVVGGCLGWDWALLVLLPLVPVQVALGLIDWHTHLLPTRLIWPSLAVAAVLACVAALADGDAATIIGAAVAGAASLVAFHALWWLHPAGMGYGDVRLATLVGFELGVLGTAEWLVGFYASFVLFALVGIGRAVRRRQRAALRDALPFGPFLLVGALGGIALAPHLALG</sequence>
<reference evidence="4 5" key="1">
    <citation type="submission" date="2019-12" db="EMBL/GenBank/DDBJ databases">
        <authorList>
            <person name="Huq M.A."/>
        </authorList>
    </citation>
    <scope>NUCLEOTIDE SEQUENCE [LARGE SCALE GENOMIC DNA]</scope>
    <source>
        <strain evidence="4 5">MAH-18</strain>
    </source>
</reference>
<evidence type="ECO:0000256" key="2">
    <source>
        <dbReference type="SAM" id="Phobius"/>
    </source>
</evidence>
<feature type="transmembrane region" description="Helical" evidence="2">
    <location>
        <begin position="119"/>
        <end position="139"/>
    </location>
</feature>
<keyword evidence="2" id="KW-1133">Transmembrane helix</keyword>
<organism evidence="4 5">
    <name type="scientific">Nocardioides agri</name>
    <dbReference type="NCBI Taxonomy" id="2682843"/>
    <lineage>
        <taxon>Bacteria</taxon>
        <taxon>Bacillati</taxon>
        <taxon>Actinomycetota</taxon>
        <taxon>Actinomycetes</taxon>
        <taxon>Propionibacteriales</taxon>
        <taxon>Nocardioidaceae</taxon>
        <taxon>Nocardioides</taxon>
    </lineage>
</organism>
<feature type="transmembrane region" description="Helical" evidence="2">
    <location>
        <begin position="47"/>
        <end position="74"/>
    </location>
</feature>
<dbReference type="InterPro" id="IPR000045">
    <property type="entry name" value="Prepilin_IV_endopep_pep"/>
</dbReference>
<dbReference type="PANTHER" id="PTHR30487:SF0">
    <property type="entry name" value="PREPILIN LEADER PEPTIDASE_N-METHYLTRANSFERASE-RELATED"/>
    <property type="match status" value="1"/>
</dbReference>
<evidence type="ECO:0000256" key="1">
    <source>
        <dbReference type="ARBA" id="ARBA00005801"/>
    </source>
</evidence>
<evidence type="ECO:0000313" key="4">
    <source>
        <dbReference type="EMBL" id="MVQ47909.1"/>
    </source>
</evidence>
<keyword evidence="5" id="KW-1185">Reference proteome</keyword>
<dbReference type="InterPro" id="IPR050882">
    <property type="entry name" value="Prepilin_peptidase/N-MTase"/>
</dbReference>
<dbReference type="EMBL" id="WSEK01000004">
    <property type="protein sequence ID" value="MVQ47909.1"/>
    <property type="molecule type" value="Genomic_DNA"/>
</dbReference>
<gene>
    <name evidence="4" type="ORF">GON03_01855</name>
</gene>
<dbReference type="GO" id="GO:0006465">
    <property type="term" value="P:signal peptide processing"/>
    <property type="evidence" value="ECO:0007669"/>
    <property type="project" value="TreeGrafter"/>
</dbReference>
<dbReference type="AlphaFoldDB" id="A0A6L6XL10"/>
<keyword evidence="2" id="KW-0812">Transmembrane</keyword>